<dbReference type="GO" id="GO:0034058">
    <property type="term" value="P:endosomal vesicle fusion"/>
    <property type="evidence" value="ECO:0007669"/>
    <property type="project" value="TreeGrafter"/>
</dbReference>
<evidence type="ECO:0000313" key="3">
    <source>
        <dbReference type="EMBL" id="KAG9268923.1"/>
    </source>
</evidence>
<evidence type="ECO:0000256" key="1">
    <source>
        <dbReference type="PROSITE-ProRule" id="PRU01006"/>
    </source>
</evidence>
<gene>
    <name evidence="3" type="primary">TGFBRAP1</name>
    <name evidence="3" type="ORF">AMEX_G17955</name>
</gene>
<dbReference type="GO" id="GO:0006914">
    <property type="term" value="P:autophagy"/>
    <property type="evidence" value="ECO:0007669"/>
    <property type="project" value="TreeGrafter"/>
</dbReference>
<keyword evidence="3" id="KW-0675">Receptor</keyword>
<dbReference type="GO" id="GO:0016020">
    <property type="term" value="C:membrane"/>
    <property type="evidence" value="ECO:0007669"/>
    <property type="project" value="TreeGrafter"/>
</dbReference>
<dbReference type="AlphaFoldDB" id="A0A8T2LB29"/>
<dbReference type="InterPro" id="IPR001180">
    <property type="entry name" value="CNH_dom"/>
</dbReference>
<dbReference type="PANTHER" id="PTHR12894:SF30">
    <property type="entry name" value="TRANSFORMING GROWTH FACTOR-BETA RECEPTOR-ASSOCIATED PROTEIN 1-LIKE"/>
    <property type="match status" value="1"/>
</dbReference>
<accession>A0A8T2LB29</accession>
<proteinExistence type="predicted"/>
<dbReference type="InterPro" id="IPR032914">
    <property type="entry name" value="Vam6/VPS39/TRAP1"/>
</dbReference>
<name>A0A8T2LB29_ASTMX</name>
<evidence type="ECO:0000313" key="4">
    <source>
        <dbReference type="Proteomes" id="UP000752171"/>
    </source>
</evidence>
<dbReference type="OrthoDB" id="10258882at2759"/>
<dbReference type="EMBL" id="JAICCE010000014">
    <property type="protein sequence ID" value="KAG9268923.1"/>
    <property type="molecule type" value="Genomic_DNA"/>
</dbReference>
<dbReference type="PROSITE" id="PS50236">
    <property type="entry name" value="CHCR"/>
    <property type="match status" value="1"/>
</dbReference>
<dbReference type="Proteomes" id="UP000752171">
    <property type="component" value="Unassembled WGS sequence"/>
</dbReference>
<feature type="repeat" description="CHCR" evidence="1">
    <location>
        <begin position="557"/>
        <end position="718"/>
    </location>
</feature>
<dbReference type="PANTHER" id="PTHR12894">
    <property type="entry name" value="CNH DOMAIN CONTAINING"/>
    <property type="match status" value="1"/>
</dbReference>
<sequence>MSIFSSSLLFEKVPTGKSRDRSSIESVEWFCNNLYLGLRDGAVLYLSAGRPSAGPGGAREVGRRQMGRGGAVSQLKTVPVLNHLLVLWDGSVSALNMFSLEPVPGLKKIQNVSVLCVSQPAAHTQPVSVNLFTASTKRRAVSVHKVCVDRWECVGHVVLPQDPVALAVCETCLCVATSDRYFLHDYLTHSTLDLFPHNLPKQNILLNESGAREFLLNGPGNLGMFVKTDGISERPPVPWADGVLDAVVDFPYVLALQGQTLHIYSMLDQQLKQTISIQNPKILLSTTENVLVAAEREIHCLSQTPLEDQIEGLLGRERADEALTLLDGVRALLPEDSYKDLHRSIICTSGWLKFYREDFSEAKEHFIEGGLDPRDLISLYPGMDVITPDYKSQRPAVSNARDLRMLSRDDRPAFQQYLSFLSQFLRETRDTVLGQTCPQDVDTALFKLFLQQEEQELLEELVSSPNHCLLPVCVPELEQHNRYFTVGLLYQSHDQHFNAIQTWVRIVDGVCEDPRPGVFLHIVKTLSQFQQKSIIMKFIDWVLQKDQKERVQIFTKRKPEDQNMFTPEEVLTFLEKYPAALTVYLEYLVHELHSEEEKHHTLLATAYITHILQTAQRARHSEENTEIRDKLQHLLWESSIYNVNTVQAKIKSSALHVERAILLGRAGQHRAALQILVIQEKDHQAAESYCRRTSAGQSRDFTQQLFLCLLQVYLESSQGITAAVDLLNNNAATFNPARVLQVLPSSWSLQLLRRFLCDSLRETVHESRMRGLEKNLAHVENLRHKNAWMEATQEKVRLDRSCVCHCCRLQLTGPEFLRRPTGELIHTHCYSSDKTC</sequence>
<protein>
    <submittedName>
        <fullName evidence="3">Transforming growth factor-beta receptor-associated protein 1-like</fullName>
    </submittedName>
</protein>
<reference evidence="3 4" key="1">
    <citation type="submission" date="2021-07" db="EMBL/GenBank/DDBJ databases">
        <authorList>
            <person name="Imarazene B."/>
            <person name="Zahm M."/>
            <person name="Klopp C."/>
            <person name="Cabau C."/>
            <person name="Beille S."/>
            <person name="Jouanno E."/>
            <person name="Castinel A."/>
            <person name="Lluch J."/>
            <person name="Gil L."/>
            <person name="Kuchtly C."/>
            <person name="Lopez Roques C."/>
            <person name="Donnadieu C."/>
            <person name="Parrinello H."/>
            <person name="Journot L."/>
            <person name="Du K."/>
            <person name="Schartl M."/>
            <person name="Retaux S."/>
            <person name="Guiguen Y."/>
        </authorList>
    </citation>
    <scope>NUCLEOTIDE SEQUENCE [LARGE SCALE GENOMIC DNA]</scope>
    <source>
        <strain evidence="3">Pach_M1</strain>
        <tissue evidence="3">Testis</tissue>
    </source>
</reference>
<organism evidence="3 4">
    <name type="scientific">Astyanax mexicanus</name>
    <name type="common">Blind cave fish</name>
    <name type="synonym">Astyanax fasciatus mexicanus</name>
    <dbReference type="NCBI Taxonomy" id="7994"/>
    <lineage>
        <taxon>Eukaryota</taxon>
        <taxon>Metazoa</taxon>
        <taxon>Chordata</taxon>
        <taxon>Craniata</taxon>
        <taxon>Vertebrata</taxon>
        <taxon>Euteleostomi</taxon>
        <taxon>Actinopterygii</taxon>
        <taxon>Neopterygii</taxon>
        <taxon>Teleostei</taxon>
        <taxon>Ostariophysi</taxon>
        <taxon>Characiformes</taxon>
        <taxon>Characoidei</taxon>
        <taxon>Acestrorhamphidae</taxon>
        <taxon>Acestrorhamphinae</taxon>
        <taxon>Astyanax</taxon>
    </lineage>
</organism>
<dbReference type="GO" id="GO:0005737">
    <property type="term" value="C:cytoplasm"/>
    <property type="evidence" value="ECO:0007669"/>
    <property type="project" value="TreeGrafter"/>
</dbReference>
<dbReference type="InterPro" id="IPR019452">
    <property type="entry name" value="VPS39/TGF_beta_rcpt-assoc_1"/>
</dbReference>
<dbReference type="GO" id="GO:0006886">
    <property type="term" value="P:intracellular protein transport"/>
    <property type="evidence" value="ECO:0007669"/>
    <property type="project" value="UniProtKB-UniRule"/>
</dbReference>
<dbReference type="PROSITE" id="PS50219">
    <property type="entry name" value="CNH"/>
    <property type="match status" value="1"/>
</dbReference>
<dbReference type="Pfam" id="PF10366">
    <property type="entry name" value="Vps39_1"/>
    <property type="match status" value="1"/>
</dbReference>
<feature type="domain" description="CNH" evidence="2">
    <location>
        <begin position="21"/>
        <end position="290"/>
    </location>
</feature>
<dbReference type="InterPro" id="IPR000547">
    <property type="entry name" value="Clathrin_H-chain/VPS_repeat"/>
</dbReference>
<comment type="caution">
    <text evidence="3">The sequence shown here is derived from an EMBL/GenBank/DDBJ whole genome shotgun (WGS) entry which is preliminary data.</text>
</comment>
<evidence type="ECO:0000259" key="2">
    <source>
        <dbReference type="PROSITE" id="PS50219"/>
    </source>
</evidence>